<organism evidence="1 2">
    <name type="scientific">Crystallibacter crystallopoietes</name>
    <dbReference type="NCBI Taxonomy" id="37928"/>
    <lineage>
        <taxon>Bacteria</taxon>
        <taxon>Bacillati</taxon>
        <taxon>Actinomycetota</taxon>
        <taxon>Actinomycetes</taxon>
        <taxon>Micrococcales</taxon>
        <taxon>Micrococcaceae</taxon>
        <taxon>Crystallibacter</taxon>
    </lineage>
</organism>
<evidence type="ECO:0008006" key="3">
    <source>
        <dbReference type="Google" id="ProtNLM"/>
    </source>
</evidence>
<keyword evidence="2" id="KW-1185">Reference proteome</keyword>
<evidence type="ECO:0000313" key="2">
    <source>
        <dbReference type="Proteomes" id="UP000181917"/>
    </source>
</evidence>
<dbReference type="InterPro" id="IPR012334">
    <property type="entry name" value="Pectin_lyas_fold"/>
</dbReference>
<dbReference type="InterPro" id="IPR011050">
    <property type="entry name" value="Pectin_lyase_fold/virulence"/>
</dbReference>
<accession>A0A1H0ZS01</accession>
<sequence>MESCSTANQPDNTGIGLVGYGVNVFGPCENIVISGFIARKGRHAFTTTGGPGLYGVPRALKVIGGAATEMTAAPWDTHPEGEGIEFVDCTAHNCRHAGFQLRAPDCRITGGEVSHAGSHVWVIGDAHRLVIDGLLIQRITDTGSGSMGHGIRIAAGSAVADVVIKNPIIRETYYAPIVFTKSDAALGDNPPVRTVIDGVIAVDVATSDIYRGLVTVLDGVNPTQLTVLRSTIINATTKGKARSLFFKDGATPHSGITFVHCYTRGITQTALFVGAASPIVVRNCRRLDYADVQQVGSGISVLTKAGPLADADFPSGAVDGTIGGVDTTNHRLYIRSGGIWRYAQLTA</sequence>
<dbReference type="OrthoDB" id="5028096at2"/>
<gene>
    <name evidence="1" type="ORF">SAMN04489742_0529</name>
</gene>
<protein>
    <recommendedName>
        <fullName evidence="3">Right handed beta helix region</fullName>
    </recommendedName>
</protein>
<reference evidence="1 2" key="1">
    <citation type="submission" date="2016-10" db="EMBL/GenBank/DDBJ databases">
        <authorList>
            <person name="de Groot N.N."/>
        </authorList>
    </citation>
    <scope>NUCLEOTIDE SEQUENCE [LARGE SCALE GENOMIC DNA]</scope>
    <source>
        <strain evidence="1 2">DSM 20117</strain>
    </source>
</reference>
<dbReference type="Gene3D" id="2.160.20.10">
    <property type="entry name" value="Single-stranded right-handed beta-helix, Pectin lyase-like"/>
    <property type="match status" value="1"/>
</dbReference>
<proteinExistence type="predicted"/>
<dbReference type="EMBL" id="FNKH01000002">
    <property type="protein sequence ID" value="SDQ30188.1"/>
    <property type="molecule type" value="Genomic_DNA"/>
</dbReference>
<name>A0A1H0ZS01_9MICC</name>
<dbReference type="Proteomes" id="UP000181917">
    <property type="component" value="Unassembled WGS sequence"/>
</dbReference>
<dbReference type="AlphaFoldDB" id="A0A1H0ZS01"/>
<evidence type="ECO:0000313" key="1">
    <source>
        <dbReference type="EMBL" id="SDQ30188.1"/>
    </source>
</evidence>
<dbReference type="RefSeq" id="WP_139186722.1">
    <property type="nucleotide sequence ID" value="NZ_CP018863.1"/>
</dbReference>
<dbReference type="SUPFAM" id="SSF51126">
    <property type="entry name" value="Pectin lyase-like"/>
    <property type="match status" value="1"/>
</dbReference>